<dbReference type="HAMAP" id="MF_00835">
    <property type="entry name" value="BioC"/>
    <property type="match status" value="1"/>
</dbReference>
<accession>A0ABX1Y2A4</accession>
<dbReference type="CDD" id="cd02440">
    <property type="entry name" value="AdoMet_MTases"/>
    <property type="match status" value="1"/>
</dbReference>
<dbReference type="EC" id="2.1.1.197" evidence="5"/>
<dbReference type="Proteomes" id="UP000616779">
    <property type="component" value="Unassembled WGS sequence"/>
</dbReference>
<evidence type="ECO:0000256" key="1">
    <source>
        <dbReference type="ARBA" id="ARBA00022603"/>
    </source>
</evidence>
<comment type="catalytic activity">
    <reaction evidence="5">
        <text>malonyl-[ACP] + S-adenosyl-L-methionine = malonyl-[ACP] methyl ester + S-adenosyl-L-homocysteine</text>
        <dbReference type="Rhea" id="RHEA:17105"/>
        <dbReference type="Rhea" id="RHEA-COMP:9623"/>
        <dbReference type="Rhea" id="RHEA-COMP:9954"/>
        <dbReference type="ChEBI" id="CHEBI:57856"/>
        <dbReference type="ChEBI" id="CHEBI:59789"/>
        <dbReference type="ChEBI" id="CHEBI:78449"/>
        <dbReference type="ChEBI" id="CHEBI:78845"/>
        <dbReference type="EC" id="2.1.1.197"/>
    </reaction>
</comment>
<keyword evidence="3 5" id="KW-0949">S-adenosyl-L-methionine</keyword>
<evidence type="ECO:0000256" key="2">
    <source>
        <dbReference type="ARBA" id="ARBA00022679"/>
    </source>
</evidence>
<comment type="function">
    <text evidence="5">Converts the free carboxyl group of a malonyl-thioester to its methyl ester by transfer of a methyl group from S-adenosyl-L-methionine (SAM). It allows to synthesize pimeloyl-ACP via the fatty acid synthetic pathway.</text>
</comment>
<evidence type="ECO:0000256" key="4">
    <source>
        <dbReference type="ARBA" id="ARBA00022756"/>
    </source>
</evidence>
<dbReference type="EMBL" id="WHOA01000190">
    <property type="protein sequence ID" value="NOU74876.1"/>
    <property type="molecule type" value="Genomic_DNA"/>
</dbReference>
<dbReference type="GO" id="GO:0102130">
    <property type="term" value="F:malonyl-CoA methyltransferase activity"/>
    <property type="evidence" value="ECO:0007669"/>
    <property type="project" value="UniProtKB-EC"/>
</dbReference>
<evidence type="ECO:0000313" key="7">
    <source>
        <dbReference type="Proteomes" id="UP000616779"/>
    </source>
</evidence>
<dbReference type="InterPro" id="IPR029063">
    <property type="entry name" value="SAM-dependent_MTases_sf"/>
</dbReference>
<keyword evidence="4 5" id="KW-0093">Biotin biosynthesis</keyword>
<dbReference type="NCBIfam" id="TIGR02072">
    <property type="entry name" value="BioC"/>
    <property type="match status" value="1"/>
</dbReference>
<keyword evidence="2 5" id="KW-0808">Transferase</keyword>
<reference evidence="6 7" key="1">
    <citation type="submission" date="2019-10" db="EMBL/GenBank/DDBJ databases">
        <title>Description of Paenibacillus terrestris sp. nov.</title>
        <authorList>
            <person name="Carlier A."/>
            <person name="Qi S."/>
        </authorList>
    </citation>
    <scope>NUCLEOTIDE SEQUENCE [LARGE SCALE GENOMIC DNA]</scope>
    <source>
        <strain evidence="6 7">LMG 31458</strain>
    </source>
</reference>
<dbReference type="SUPFAM" id="SSF53335">
    <property type="entry name" value="S-adenosyl-L-methionine-dependent methyltransferases"/>
    <property type="match status" value="1"/>
</dbReference>
<protein>
    <recommendedName>
        <fullName evidence="5">Malonyl-[acyl-carrier protein] O-methyltransferase</fullName>
        <shortName evidence="5">Malonyl-ACP O-methyltransferase</shortName>
        <ecNumber evidence="5">2.1.1.197</ecNumber>
    </recommendedName>
    <alternativeName>
        <fullName evidence="5">Biotin synthesis protein BioC</fullName>
    </alternativeName>
</protein>
<dbReference type="InterPro" id="IPR011814">
    <property type="entry name" value="BioC"/>
</dbReference>
<evidence type="ECO:0000313" key="6">
    <source>
        <dbReference type="EMBL" id="NOU74876.1"/>
    </source>
</evidence>
<dbReference type="PANTHER" id="PTHR43861">
    <property type="entry name" value="TRANS-ACONITATE 2-METHYLTRANSFERASE-RELATED"/>
    <property type="match status" value="1"/>
</dbReference>
<comment type="pathway">
    <text evidence="5">Cofactor biosynthesis; biotin biosynthesis.</text>
</comment>
<keyword evidence="7" id="KW-1185">Reference proteome</keyword>
<evidence type="ECO:0000256" key="3">
    <source>
        <dbReference type="ARBA" id="ARBA00022691"/>
    </source>
</evidence>
<dbReference type="PANTHER" id="PTHR43861:SF1">
    <property type="entry name" value="TRANS-ACONITATE 2-METHYLTRANSFERASE"/>
    <property type="match status" value="1"/>
</dbReference>
<name>A0ABX1Y2A4_9BACL</name>
<comment type="similarity">
    <text evidence="5">Belongs to the methyltransferase superfamily.</text>
</comment>
<organism evidence="6 7">
    <name type="scientific">Paenibacillus phytorum</name>
    <dbReference type="NCBI Taxonomy" id="2654977"/>
    <lineage>
        <taxon>Bacteria</taxon>
        <taxon>Bacillati</taxon>
        <taxon>Bacillota</taxon>
        <taxon>Bacilli</taxon>
        <taxon>Bacillales</taxon>
        <taxon>Paenibacillaceae</taxon>
        <taxon>Paenibacillus</taxon>
    </lineage>
</organism>
<dbReference type="Gene3D" id="3.40.50.150">
    <property type="entry name" value="Vaccinia Virus protein VP39"/>
    <property type="match status" value="1"/>
</dbReference>
<proteinExistence type="inferred from homology"/>
<sequence length="290" mass="32270">MSSSRITNIERQFNRSSAGSYDVYANVQRIMAEQLAKSLIAWKGEEAIETSNILEIGCGTGTLTGILVNEWSKASITALDIAPGMIKVAEQRVRSIAANHLAISNSQPDRLSFIHADVERWSADVQEASFDLIVSNACFQWLKNPKQTLRHLRQMLRPGGLLVFTTFGPKTFYELHQSFNEVYRTNGMEPQRHGLSFQSDAQWKNSLMEAGFSSIQKESLIQNETYASVRDFLLSVKAMGASTSEAAPTQGLSSRRLFAGMYKAYEDKFSIQGGIAVTYDLLLIQARASH</sequence>
<dbReference type="RefSeq" id="WP_171646268.1">
    <property type="nucleotide sequence ID" value="NZ_WHOA01000190.1"/>
</dbReference>
<keyword evidence="1 5" id="KW-0489">Methyltransferase</keyword>
<dbReference type="Pfam" id="PF13489">
    <property type="entry name" value="Methyltransf_23"/>
    <property type="match status" value="1"/>
</dbReference>
<comment type="caution">
    <text evidence="6">The sequence shown here is derived from an EMBL/GenBank/DDBJ whole genome shotgun (WGS) entry which is preliminary data.</text>
</comment>
<dbReference type="GO" id="GO:0032259">
    <property type="term" value="P:methylation"/>
    <property type="evidence" value="ECO:0007669"/>
    <property type="project" value="UniProtKB-KW"/>
</dbReference>
<gene>
    <name evidence="5 6" type="primary">bioC</name>
    <name evidence="6" type="ORF">GC098_26400</name>
</gene>
<evidence type="ECO:0000256" key="5">
    <source>
        <dbReference type="HAMAP-Rule" id="MF_00835"/>
    </source>
</evidence>